<reference evidence="9 10" key="1">
    <citation type="journal article" date="2015" name="Int. J. Syst. Evol. Microbiol.">
        <title>Sporolactobacillus shoreae sp. nov. and Sporolactobacillus spathodeae sp. nov., two spore-forming lactic acid bacteria isolated from tree barks in Thailand.</title>
        <authorList>
            <person name="Thamacharoensuk T."/>
            <person name="Kitahara M."/>
            <person name="Ohkuma M."/>
            <person name="Thongchul N."/>
            <person name="Tanasupawat S."/>
        </authorList>
    </citation>
    <scope>NUCLEOTIDE SEQUENCE [LARGE SCALE GENOMIC DNA]</scope>
    <source>
        <strain evidence="9 10">BK92</strain>
    </source>
</reference>
<keyword evidence="5" id="KW-0234">DNA repair</keyword>
<proteinExistence type="inferred from homology"/>
<dbReference type="Pfam" id="PF01381">
    <property type="entry name" value="HTH_3"/>
    <property type="match status" value="1"/>
</dbReference>
<dbReference type="PANTHER" id="PTHR33516">
    <property type="entry name" value="LEXA REPRESSOR"/>
    <property type="match status" value="1"/>
</dbReference>
<dbReference type="GO" id="GO:0003677">
    <property type="term" value="F:DNA binding"/>
    <property type="evidence" value="ECO:0007669"/>
    <property type="project" value="InterPro"/>
</dbReference>
<dbReference type="InterPro" id="IPR050077">
    <property type="entry name" value="LexA_repressor"/>
</dbReference>
<evidence type="ECO:0000259" key="8">
    <source>
        <dbReference type="PROSITE" id="PS50943"/>
    </source>
</evidence>
<dbReference type="SUPFAM" id="SSF51306">
    <property type="entry name" value="LexA/Signal peptidase"/>
    <property type="match status" value="1"/>
</dbReference>
<dbReference type="CDD" id="cd06529">
    <property type="entry name" value="S24_LexA-like"/>
    <property type="match status" value="1"/>
</dbReference>
<dbReference type="EMBL" id="SRJD01000033">
    <property type="protein sequence ID" value="TGA95980.1"/>
    <property type="molecule type" value="Genomic_DNA"/>
</dbReference>
<comment type="caution">
    <text evidence="9">The sequence shown here is derived from an EMBL/GenBank/DDBJ whole genome shotgun (WGS) entry which is preliminary data.</text>
</comment>
<evidence type="ECO:0000256" key="4">
    <source>
        <dbReference type="ARBA" id="ARBA00022813"/>
    </source>
</evidence>
<evidence type="ECO:0000256" key="2">
    <source>
        <dbReference type="ARBA" id="ARBA00022763"/>
    </source>
</evidence>
<dbReference type="InterPro" id="IPR039418">
    <property type="entry name" value="LexA-like"/>
</dbReference>
<evidence type="ECO:0000256" key="1">
    <source>
        <dbReference type="ARBA" id="ARBA00007484"/>
    </source>
</evidence>
<dbReference type="InterPro" id="IPR036286">
    <property type="entry name" value="LexA/Signal_pep-like_sf"/>
</dbReference>
<keyword evidence="3 7" id="KW-0378">Hydrolase</keyword>
<dbReference type="CDD" id="cd00093">
    <property type="entry name" value="HTH_XRE"/>
    <property type="match status" value="1"/>
</dbReference>
<dbReference type="GO" id="GO:0006355">
    <property type="term" value="P:regulation of DNA-templated transcription"/>
    <property type="evidence" value="ECO:0007669"/>
    <property type="project" value="InterPro"/>
</dbReference>
<dbReference type="AlphaFoldDB" id="A0A4Z0GK01"/>
<dbReference type="Gene3D" id="2.10.109.10">
    <property type="entry name" value="Umud Fragment, subunit A"/>
    <property type="match status" value="1"/>
</dbReference>
<dbReference type="InterPro" id="IPR001387">
    <property type="entry name" value="Cro/C1-type_HTH"/>
</dbReference>
<evidence type="ECO:0000256" key="5">
    <source>
        <dbReference type="ARBA" id="ARBA00023204"/>
    </source>
</evidence>
<dbReference type="InterPro" id="IPR015927">
    <property type="entry name" value="Peptidase_S24_S26A/B/C"/>
</dbReference>
<evidence type="ECO:0000313" key="10">
    <source>
        <dbReference type="Proteomes" id="UP000298347"/>
    </source>
</evidence>
<dbReference type="Pfam" id="PF00717">
    <property type="entry name" value="Peptidase_S24"/>
    <property type="match status" value="1"/>
</dbReference>
<name>A0A4Z0GK01_9BACL</name>
<feature type="domain" description="HTH cro/C1-type" evidence="8">
    <location>
        <begin position="7"/>
        <end position="62"/>
    </location>
</feature>
<dbReference type="GO" id="GO:0016787">
    <property type="term" value="F:hydrolase activity"/>
    <property type="evidence" value="ECO:0007669"/>
    <property type="project" value="UniProtKB-KW"/>
</dbReference>
<keyword evidence="2" id="KW-0227">DNA damage</keyword>
<keyword evidence="6" id="KW-0742">SOS response</keyword>
<keyword evidence="10" id="KW-1185">Reference proteome</keyword>
<protein>
    <submittedName>
        <fullName evidence="9">Helix-turn-helix domain-containing protein</fullName>
    </submittedName>
</protein>
<evidence type="ECO:0000256" key="3">
    <source>
        <dbReference type="ARBA" id="ARBA00022801"/>
    </source>
</evidence>
<dbReference type="InterPro" id="IPR006197">
    <property type="entry name" value="Peptidase_S24_LexA"/>
</dbReference>
<organism evidence="9 10">
    <name type="scientific">Sporolactobacillus shoreae</name>
    <dbReference type="NCBI Taxonomy" id="1465501"/>
    <lineage>
        <taxon>Bacteria</taxon>
        <taxon>Bacillati</taxon>
        <taxon>Bacillota</taxon>
        <taxon>Bacilli</taxon>
        <taxon>Bacillales</taxon>
        <taxon>Sporolactobacillaceae</taxon>
        <taxon>Sporolactobacillus</taxon>
    </lineage>
</organism>
<accession>A0A4Z0GK01</accession>
<dbReference type="OrthoDB" id="194368at2"/>
<dbReference type="SMART" id="SM00530">
    <property type="entry name" value="HTH_XRE"/>
    <property type="match status" value="1"/>
</dbReference>
<evidence type="ECO:0000256" key="7">
    <source>
        <dbReference type="RuleBase" id="RU003991"/>
    </source>
</evidence>
<dbReference type="GO" id="GO:0006281">
    <property type="term" value="P:DNA repair"/>
    <property type="evidence" value="ECO:0007669"/>
    <property type="project" value="UniProtKB-KW"/>
</dbReference>
<keyword evidence="4 7" id="KW-0068">Autocatalytic cleavage</keyword>
<dbReference type="SUPFAM" id="SSF47413">
    <property type="entry name" value="lambda repressor-like DNA-binding domains"/>
    <property type="match status" value="1"/>
</dbReference>
<dbReference type="PANTHER" id="PTHR33516:SF2">
    <property type="entry name" value="LEXA REPRESSOR-RELATED"/>
    <property type="match status" value="1"/>
</dbReference>
<evidence type="ECO:0000313" key="9">
    <source>
        <dbReference type="EMBL" id="TGA95980.1"/>
    </source>
</evidence>
<dbReference type="PROSITE" id="PS50943">
    <property type="entry name" value="HTH_CROC1"/>
    <property type="match status" value="1"/>
</dbReference>
<gene>
    <name evidence="9" type="ORF">E4665_17065</name>
</gene>
<dbReference type="InterPro" id="IPR010982">
    <property type="entry name" value="Lambda_DNA-bd_dom_sf"/>
</dbReference>
<dbReference type="Proteomes" id="UP000298347">
    <property type="component" value="Unassembled WGS sequence"/>
</dbReference>
<sequence>MLISDRIKEMRLKRGMTLKELGERIGKAEATVQRYESGNIRNLKSDTIAEIADILHCSPAYLMGWSDIKHSEMEVSRENNVHRYEVVGTVKAGPDGLAYEEVDGFEPFDGNYDPEDHFVLRVKGDSMTGDGIFNGDLVLVEETCETSYNGQIGVAIVNGEEGTIKHIYITGESITLQSSNPEVAPRIFVGSDMNRVRIVGVVVEMKRKFR</sequence>
<dbReference type="RefSeq" id="WP_135350006.1">
    <property type="nucleotide sequence ID" value="NZ_SRJD01000033.1"/>
</dbReference>
<evidence type="ECO:0000256" key="6">
    <source>
        <dbReference type="ARBA" id="ARBA00023236"/>
    </source>
</evidence>
<dbReference type="GO" id="GO:0009432">
    <property type="term" value="P:SOS response"/>
    <property type="evidence" value="ECO:0007669"/>
    <property type="project" value="UniProtKB-KW"/>
</dbReference>
<comment type="similarity">
    <text evidence="1 7">Belongs to the peptidase S24 family.</text>
</comment>
<dbReference type="Gene3D" id="1.10.260.40">
    <property type="entry name" value="lambda repressor-like DNA-binding domains"/>
    <property type="match status" value="1"/>
</dbReference>
<dbReference type="PRINTS" id="PR00726">
    <property type="entry name" value="LEXASERPTASE"/>
</dbReference>